<evidence type="ECO:0000313" key="9">
    <source>
        <dbReference type="EMBL" id="MFC5831448.1"/>
    </source>
</evidence>
<dbReference type="InterPro" id="IPR050728">
    <property type="entry name" value="Zinc_Metalloprotease_M4"/>
</dbReference>
<dbReference type="InterPro" id="IPR013856">
    <property type="entry name" value="Peptidase_M4_domain"/>
</dbReference>
<keyword evidence="2" id="KW-0479">Metal-binding</keyword>
<dbReference type="Gene3D" id="3.10.170.10">
    <property type="match status" value="1"/>
</dbReference>
<keyword evidence="4" id="KW-0862">Zinc</keyword>
<evidence type="ECO:0000256" key="1">
    <source>
        <dbReference type="ARBA" id="ARBA00022670"/>
    </source>
</evidence>
<sequence length="472" mass="49671">MNLRNSRRLTVAGVCLLFTTMGIPVAAADPREAPGVGHGFHTGAISLNTTYNGEMYELKDAARGGASGYRVRQAPVGGTAPVSVLYTDQDNDWGTGIASDRDTMAVDAQYAAAKAWDYFADVHGRRGIAGDGQGIGTYGMDPGVPDAATLPRYTLARPDLDRPDRIIYAASYSYIALDHHARQVDAATLDLVGAAFGMGVAHAEAGLPTTRWDSSLPTPPESHAIAWATAKIFGTMVEFYANNRIDKPDYLIGERLAAGFPEGTFAAPVSMANPSGGCWTTSTQSSENPGLHFFYLLAVGSNPAQGDVSPTCNNMPVAGIGNDKAAKIWHRALAEYFTDKTNYAAARVATLKAAADLFGAFSLEYNTVNAAWSAVSVGGGQPFPGDQTPYPVNPGDQETAVKTAVSLQLEATNPGGRALTYTAAGLPPGLTVNPQSGLISGTPTKAGDYRVTVGVTDTLQAQGSTWFMWYVL</sequence>
<evidence type="ECO:0000259" key="8">
    <source>
        <dbReference type="Pfam" id="PF02868"/>
    </source>
</evidence>
<feature type="domain" description="Peptidase M4" evidence="7">
    <location>
        <begin position="35"/>
        <end position="135"/>
    </location>
</feature>
<organism evidence="9 10">
    <name type="scientific">Nonomuraea insulae</name>
    <dbReference type="NCBI Taxonomy" id="1616787"/>
    <lineage>
        <taxon>Bacteria</taxon>
        <taxon>Bacillati</taxon>
        <taxon>Actinomycetota</taxon>
        <taxon>Actinomycetes</taxon>
        <taxon>Streptosporangiales</taxon>
        <taxon>Streptosporangiaceae</taxon>
        <taxon>Nonomuraea</taxon>
    </lineage>
</organism>
<evidence type="ECO:0000259" key="7">
    <source>
        <dbReference type="Pfam" id="PF01447"/>
    </source>
</evidence>
<dbReference type="InterPro" id="IPR013783">
    <property type="entry name" value="Ig-like_fold"/>
</dbReference>
<reference evidence="10" key="1">
    <citation type="journal article" date="2019" name="Int. J. Syst. Evol. Microbiol.">
        <title>The Global Catalogue of Microorganisms (GCM) 10K type strain sequencing project: providing services to taxonomists for standard genome sequencing and annotation.</title>
        <authorList>
            <consortium name="The Broad Institute Genomics Platform"/>
            <consortium name="The Broad Institute Genome Sequencing Center for Infectious Disease"/>
            <person name="Wu L."/>
            <person name="Ma J."/>
        </authorList>
    </citation>
    <scope>NUCLEOTIDE SEQUENCE [LARGE SCALE GENOMIC DNA]</scope>
    <source>
        <strain evidence="10">CCUG 53903</strain>
    </source>
</reference>
<dbReference type="Pfam" id="PF02868">
    <property type="entry name" value="Peptidase_M4_C"/>
    <property type="match status" value="1"/>
</dbReference>
<protein>
    <submittedName>
        <fullName evidence="9">M4 family metallopeptidase</fullName>
    </submittedName>
</protein>
<dbReference type="EMBL" id="JBHSPA010000064">
    <property type="protein sequence ID" value="MFC5831448.1"/>
    <property type="molecule type" value="Genomic_DNA"/>
</dbReference>
<evidence type="ECO:0000256" key="5">
    <source>
        <dbReference type="ARBA" id="ARBA00023049"/>
    </source>
</evidence>
<keyword evidence="1" id="KW-0645">Protease</keyword>
<keyword evidence="6" id="KW-0732">Signal</keyword>
<evidence type="ECO:0000256" key="6">
    <source>
        <dbReference type="SAM" id="SignalP"/>
    </source>
</evidence>
<proteinExistence type="predicted"/>
<feature type="signal peptide" evidence="6">
    <location>
        <begin position="1"/>
        <end position="27"/>
    </location>
</feature>
<name>A0ABW1D0Q6_9ACTN</name>
<dbReference type="RefSeq" id="WP_379520920.1">
    <property type="nucleotide sequence ID" value="NZ_JBHSPA010000064.1"/>
</dbReference>
<keyword evidence="3" id="KW-0378">Hydrolase</keyword>
<dbReference type="InterPro" id="IPR027268">
    <property type="entry name" value="Peptidase_M4/M1_CTD_sf"/>
</dbReference>
<comment type="caution">
    <text evidence="9">The sequence shown here is derived from an EMBL/GenBank/DDBJ whole genome shotgun (WGS) entry which is preliminary data.</text>
</comment>
<gene>
    <name evidence="9" type="ORF">ACFPZ3_47030</name>
</gene>
<evidence type="ECO:0000256" key="4">
    <source>
        <dbReference type="ARBA" id="ARBA00022833"/>
    </source>
</evidence>
<feature type="chain" id="PRO_5046714161" evidence="6">
    <location>
        <begin position="28"/>
        <end position="472"/>
    </location>
</feature>
<dbReference type="PANTHER" id="PTHR33794:SF1">
    <property type="entry name" value="BACILLOLYSIN"/>
    <property type="match status" value="1"/>
</dbReference>
<dbReference type="Gene3D" id="2.60.40.10">
    <property type="entry name" value="Immunoglobulins"/>
    <property type="match status" value="1"/>
</dbReference>
<dbReference type="SUPFAM" id="SSF49313">
    <property type="entry name" value="Cadherin-like"/>
    <property type="match status" value="1"/>
</dbReference>
<dbReference type="InterPro" id="IPR015919">
    <property type="entry name" value="Cadherin-like_sf"/>
</dbReference>
<dbReference type="Proteomes" id="UP001596058">
    <property type="component" value="Unassembled WGS sequence"/>
</dbReference>
<dbReference type="PANTHER" id="PTHR33794">
    <property type="entry name" value="BACILLOLYSIN"/>
    <property type="match status" value="1"/>
</dbReference>
<feature type="domain" description="Peptidase M4 C-terminal" evidence="8">
    <location>
        <begin position="221"/>
        <end position="377"/>
    </location>
</feature>
<keyword evidence="5" id="KW-0482">Metalloprotease</keyword>
<evidence type="ECO:0000256" key="3">
    <source>
        <dbReference type="ARBA" id="ARBA00022801"/>
    </source>
</evidence>
<dbReference type="InterPro" id="IPR001570">
    <property type="entry name" value="Peptidase_M4_C_domain"/>
</dbReference>
<dbReference type="Pfam" id="PF01447">
    <property type="entry name" value="Peptidase_M4"/>
    <property type="match status" value="1"/>
</dbReference>
<keyword evidence="10" id="KW-1185">Reference proteome</keyword>
<accession>A0ABW1D0Q6</accession>
<evidence type="ECO:0000313" key="10">
    <source>
        <dbReference type="Proteomes" id="UP001596058"/>
    </source>
</evidence>
<dbReference type="Gene3D" id="1.10.390.10">
    <property type="entry name" value="Neutral Protease Domain 2"/>
    <property type="match status" value="1"/>
</dbReference>
<dbReference type="Pfam" id="PF05345">
    <property type="entry name" value="He_PIG"/>
    <property type="match status" value="1"/>
</dbReference>
<dbReference type="SUPFAM" id="SSF55486">
    <property type="entry name" value="Metalloproteases ('zincins'), catalytic domain"/>
    <property type="match status" value="1"/>
</dbReference>
<evidence type="ECO:0000256" key="2">
    <source>
        <dbReference type="ARBA" id="ARBA00022723"/>
    </source>
</evidence>